<feature type="domain" description="PA" evidence="13">
    <location>
        <begin position="381"/>
        <end position="464"/>
    </location>
</feature>
<evidence type="ECO:0000256" key="10">
    <source>
        <dbReference type="RuleBase" id="RU003355"/>
    </source>
</evidence>
<dbReference type="Pfam" id="PF05922">
    <property type="entry name" value="Inhibitor_I9"/>
    <property type="match status" value="1"/>
</dbReference>
<evidence type="ECO:0008006" key="18">
    <source>
        <dbReference type="Google" id="ProtNLM"/>
    </source>
</evidence>
<dbReference type="InterPro" id="IPR003137">
    <property type="entry name" value="PA_domain"/>
</dbReference>
<dbReference type="GO" id="GO:0004252">
    <property type="term" value="F:serine-type endopeptidase activity"/>
    <property type="evidence" value="ECO:0007669"/>
    <property type="project" value="UniProtKB-UniRule"/>
</dbReference>
<evidence type="ECO:0000259" key="14">
    <source>
        <dbReference type="Pfam" id="PF05922"/>
    </source>
</evidence>
<dbReference type="CDD" id="cd04852">
    <property type="entry name" value="Peptidases_S8_3"/>
    <property type="match status" value="1"/>
</dbReference>
<dbReference type="InterPro" id="IPR023828">
    <property type="entry name" value="Peptidase_S8_Ser-AS"/>
</dbReference>
<feature type="domain" description="Subtilisin-like protease fibronectin type-III" evidence="15">
    <location>
        <begin position="666"/>
        <end position="767"/>
    </location>
</feature>
<dbReference type="InterPro" id="IPR037045">
    <property type="entry name" value="S8pro/Inhibitor_I9_sf"/>
</dbReference>
<protein>
    <recommendedName>
        <fullName evidence="18">Peptidase S8/S53 domain-containing protein</fullName>
    </recommendedName>
</protein>
<dbReference type="EMBL" id="AWUE01014938">
    <property type="protein sequence ID" value="OMP00485.1"/>
    <property type="molecule type" value="Genomic_DNA"/>
</dbReference>
<evidence type="ECO:0000256" key="4">
    <source>
        <dbReference type="ARBA" id="ARBA00022729"/>
    </source>
</evidence>
<dbReference type="InterPro" id="IPR036852">
    <property type="entry name" value="Peptidase_S8/S53_dom_sf"/>
</dbReference>
<proteinExistence type="inferred from homology"/>
<feature type="active site" description="Charge relay system" evidence="8 9">
    <location>
        <position position="153"/>
    </location>
</feature>
<dbReference type="Proteomes" id="UP000187203">
    <property type="component" value="Unassembled WGS sequence"/>
</dbReference>
<dbReference type="PANTHER" id="PTHR10795">
    <property type="entry name" value="PROPROTEIN CONVERTASE SUBTILISIN/KEXIN"/>
    <property type="match status" value="1"/>
</dbReference>
<keyword evidence="6 9" id="KW-0720">Serine protease</keyword>
<dbReference type="FunFam" id="3.40.50.200:FF:000006">
    <property type="entry name" value="Subtilisin-like protease SBT1.5"/>
    <property type="match status" value="1"/>
</dbReference>
<feature type="domain" description="Peptidase S8/S53" evidence="12">
    <location>
        <begin position="145"/>
        <end position="588"/>
    </location>
</feature>
<keyword evidence="17" id="KW-1185">Reference proteome</keyword>
<keyword evidence="3 9" id="KW-0645">Protease</keyword>
<dbReference type="GO" id="GO:0005576">
    <property type="term" value="C:extracellular region"/>
    <property type="evidence" value="ECO:0007669"/>
    <property type="project" value="UniProtKB-SubCell"/>
</dbReference>
<evidence type="ECO:0000256" key="8">
    <source>
        <dbReference type="PIRSR" id="PIRSR615500-1"/>
    </source>
</evidence>
<feature type="active site" description="Charge relay system" evidence="8 9">
    <location>
        <position position="226"/>
    </location>
</feature>
<dbReference type="InterPro" id="IPR010259">
    <property type="entry name" value="S8pro/Inhibitor_I9"/>
</dbReference>
<feature type="domain" description="Inhibitor I9" evidence="14">
    <location>
        <begin position="29"/>
        <end position="120"/>
    </location>
</feature>
<dbReference type="FunFam" id="3.50.30.30:FF:000005">
    <property type="entry name" value="subtilisin-like protease SBT1.5"/>
    <property type="match status" value="1"/>
</dbReference>
<dbReference type="Pfam" id="PF02225">
    <property type="entry name" value="PA"/>
    <property type="match status" value="1"/>
</dbReference>
<evidence type="ECO:0000259" key="13">
    <source>
        <dbReference type="Pfam" id="PF02225"/>
    </source>
</evidence>
<dbReference type="PROSITE" id="PS51892">
    <property type="entry name" value="SUBTILASE"/>
    <property type="match status" value="1"/>
</dbReference>
<evidence type="ECO:0000256" key="5">
    <source>
        <dbReference type="ARBA" id="ARBA00022801"/>
    </source>
</evidence>
<dbReference type="GO" id="GO:0006508">
    <property type="term" value="P:proteolysis"/>
    <property type="evidence" value="ECO:0007669"/>
    <property type="project" value="UniProtKB-KW"/>
</dbReference>
<dbReference type="AlphaFoldDB" id="A0A1R3K052"/>
<dbReference type="Pfam" id="PF00082">
    <property type="entry name" value="Peptidase_S8"/>
    <property type="match status" value="1"/>
</dbReference>
<evidence type="ECO:0000256" key="7">
    <source>
        <dbReference type="ARBA" id="ARBA00023180"/>
    </source>
</evidence>
<dbReference type="InterPro" id="IPR023827">
    <property type="entry name" value="Peptidase_S8_Asp-AS"/>
</dbReference>
<dbReference type="Gene3D" id="2.60.40.2310">
    <property type="match status" value="1"/>
</dbReference>
<evidence type="ECO:0000256" key="11">
    <source>
        <dbReference type="SAM" id="SignalP"/>
    </source>
</evidence>
<comment type="subcellular location">
    <subcellularLocation>
        <location evidence="1">Secreted</location>
    </subcellularLocation>
</comment>
<comment type="caution">
    <text evidence="16">The sequence shown here is derived from an EMBL/GenBank/DDBJ whole genome shotgun (WGS) entry which is preliminary data.</text>
</comment>
<feature type="signal peptide" evidence="11">
    <location>
        <begin position="1"/>
        <end position="23"/>
    </location>
</feature>
<evidence type="ECO:0000259" key="12">
    <source>
        <dbReference type="Pfam" id="PF00082"/>
    </source>
</evidence>
<dbReference type="SUPFAM" id="SSF52743">
    <property type="entry name" value="Subtilisin-like"/>
    <property type="match status" value="1"/>
</dbReference>
<comment type="similarity">
    <text evidence="2 9 10">Belongs to the peptidase S8 family.</text>
</comment>
<dbReference type="STRING" id="93759.A0A1R3K052"/>
<dbReference type="Gene3D" id="3.40.50.200">
    <property type="entry name" value="Peptidase S8/S53 domain"/>
    <property type="match status" value="1"/>
</dbReference>
<dbReference type="Gene3D" id="3.50.30.30">
    <property type="match status" value="1"/>
</dbReference>
<feature type="active site" description="Charge relay system" evidence="8 9">
    <location>
        <position position="551"/>
    </location>
</feature>
<dbReference type="InterPro" id="IPR015500">
    <property type="entry name" value="Peptidase_S8_subtilisin-rel"/>
</dbReference>
<evidence type="ECO:0000313" key="16">
    <source>
        <dbReference type="EMBL" id="OMP00485.1"/>
    </source>
</evidence>
<dbReference type="PROSITE" id="PS00138">
    <property type="entry name" value="SUBTILASE_SER"/>
    <property type="match status" value="1"/>
</dbReference>
<gene>
    <name evidence="16" type="ORF">COLO4_12650</name>
</gene>
<dbReference type="InterPro" id="IPR034197">
    <property type="entry name" value="Peptidases_S8_3"/>
</dbReference>
<evidence type="ECO:0000256" key="6">
    <source>
        <dbReference type="ARBA" id="ARBA00022825"/>
    </source>
</evidence>
<dbReference type="Gene3D" id="3.30.70.80">
    <property type="entry name" value="Peptidase S8 propeptide/proteinase inhibitor I9"/>
    <property type="match status" value="1"/>
</dbReference>
<keyword evidence="7" id="KW-0325">Glycoprotein</keyword>
<name>A0A1R3K052_9ROSI</name>
<evidence type="ECO:0000256" key="1">
    <source>
        <dbReference type="ARBA" id="ARBA00004613"/>
    </source>
</evidence>
<evidence type="ECO:0000256" key="9">
    <source>
        <dbReference type="PROSITE-ProRule" id="PRU01240"/>
    </source>
</evidence>
<dbReference type="PROSITE" id="PS00136">
    <property type="entry name" value="SUBTILASE_ASP"/>
    <property type="match status" value="1"/>
</dbReference>
<keyword evidence="5 9" id="KW-0378">Hydrolase</keyword>
<evidence type="ECO:0000313" key="17">
    <source>
        <dbReference type="Proteomes" id="UP000187203"/>
    </source>
</evidence>
<sequence>MMKIFKAMLLLLAIFIIAIIAAASVDRQVYIVRLDKAKITNNFINSIGDSKPWHEAVLDSIAHVSSQQEQESEATPPELVYSYETAIFGFAAKLSAKQLESLKRVDGFVSAIPDQMLRLHTTHSPQFLGLEGSKESLWHSSNLQSDVIIGVIDTGIWPEHASFQDHGMPPIPARWKGTCEKGTKFSPSNCNKKLIGARSFYKAYLASGGKINQTEEYLSPRDADGHGTHTASTAAGNLVADASLFGLANGTASGMRYSARIAMYKVLWPGNSLADVLAAMVQAVEDGVDVLSLSLGPESPLPYYQDPAAVAALFAIGEGVFVSFSAGNSGPGKYTATNTAPWIMTVAASTTDRSFPAIVKLGNGQVFEGTSLYTGKATKQLPVVYGKNAGSGQGVEYCKAGTLNPKLVKGKIVICVEGYLEDTEKGELVKLAGGVGMLSVKKGDEDLNANAHILPAASLGASASESFMKYVLSTKLPTASIAFKGTTYGNRAPMLAAFSSRGPNLLGLDVIKPDVTAPGVNILAALPAVISPSFLKSDKRRAAFGVMSGTSMSCPHVSGIAAVLKSKHKNWSPAAIKSALMTTAYTVDNRGKPIADLAVHGSEATPFAMGSGHVDPVKASDPGLIYDITADDYLHYLCSLKYNATQMASFTDDFTCPKKATMQPGDLNYPSFAVNFKGKAHNITFMFKRTVTNVGIPRSIYKVSVEEPNGVSIIVKPNVLRFKKLGQKLSYKVSFMGLKTEKANSSTSSFGSLAWVSEKYKVRSPIALTWI</sequence>
<dbReference type="PRINTS" id="PR00723">
    <property type="entry name" value="SUBTILISIN"/>
</dbReference>
<dbReference type="InterPro" id="IPR045051">
    <property type="entry name" value="SBT"/>
</dbReference>
<dbReference type="Pfam" id="PF17766">
    <property type="entry name" value="fn3_6"/>
    <property type="match status" value="1"/>
</dbReference>
<dbReference type="InterPro" id="IPR000209">
    <property type="entry name" value="Peptidase_S8/S53_dom"/>
</dbReference>
<dbReference type="OrthoDB" id="206201at2759"/>
<dbReference type="CDD" id="cd02120">
    <property type="entry name" value="PA_subtilisin_like"/>
    <property type="match status" value="1"/>
</dbReference>
<organism evidence="16 17">
    <name type="scientific">Corchorus olitorius</name>
    <dbReference type="NCBI Taxonomy" id="93759"/>
    <lineage>
        <taxon>Eukaryota</taxon>
        <taxon>Viridiplantae</taxon>
        <taxon>Streptophyta</taxon>
        <taxon>Embryophyta</taxon>
        <taxon>Tracheophyta</taxon>
        <taxon>Spermatophyta</taxon>
        <taxon>Magnoliopsida</taxon>
        <taxon>eudicotyledons</taxon>
        <taxon>Gunneridae</taxon>
        <taxon>Pentapetalae</taxon>
        <taxon>rosids</taxon>
        <taxon>malvids</taxon>
        <taxon>Malvales</taxon>
        <taxon>Malvaceae</taxon>
        <taxon>Grewioideae</taxon>
        <taxon>Apeibeae</taxon>
        <taxon>Corchorus</taxon>
    </lineage>
</organism>
<accession>A0A1R3K052</accession>
<evidence type="ECO:0000256" key="3">
    <source>
        <dbReference type="ARBA" id="ARBA00022670"/>
    </source>
</evidence>
<dbReference type="FunFam" id="2.60.40.2310:FF:000001">
    <property type="entry name" value="Subtilisin-like protease SBT1.5"/>
    <property type="match status" value="1"/>
</dbReference>
<keyword evidence="4 11" id="KW-0732">Signal</keyword>
<feature type="chain" id="PRO_5012774347" description="Peptidase S8/S53 domain-containing protein" evidence="11">
    <location>
        <begin position="24"/>
        <end position="771"/>
    </location>
</feature>
<evidence type="ECO:0000256" key="2">
    <source>
        <dbReference type="ARBA" id="ARBA00011073"/>
    </source>
</evidence>
<evidence type="ECO:0000259" key="15">
    <source>
        <dbReference type="Pfam" id="PF17766"/>
    </source>
</evidence>
<reference evidence="17" key="1">
    <citation type="submission" date="2013-09" db="EMBL/GenBank/DDBJ databases">
        <title>Corchorus olitorius genome sequencing.</title>
        <authorList>
            <person name="Alam M."/>
            <person name="Haque M.S."/>
            <person name="Islam M.S."/>
            <person name="Emdad E.M."/>
            <person name="Islam M.M."/>
            <person name="Ahmed B."/>
            <person name="Halim A."/>
            <person name="Hossen Q.M.M."/>
            <person name="Hossain M.Z."/>
            <person name="Ahmed R."/>
            <person name="Khan M.M."/>
            <person name="Islam R."/>
            <person name="Rashid M.M."/>
            <person name="Khan S.A."/>
            <person name="Rahman M.S."/>
            <person name="Alam M."/>
            <person name="Yahiya A.S."/>
            <person name="Khan M.S."/>
            <person name="Azam M.S."/>
            <person name="Haque T."/>
            <person name="Lashkar M.Z.H."/>
            <person name="Akhand A.I."/>
            <person name="Morshed G."/>
            <person name="Roy S."/>
            <person name="Uddin K.S."/>
            <person name="Rabeya T."/>
            <person name="Hossain A.S."/>
            <person name="Chowdhury A."/>
            <person name="Snigdha A.R."/>
            <person name="Mortoza M.S."/>
            <person name="Matin S.A."/>
            <person name="Hoque S.M.E."/>
            <person name="Islam M.K."/>
            <person name="Roy D.K."/>
            <person name="Haider R."/>
            <person name="Moosa M.M."/>
            <person name="Elias S.M."/>
            <person name="Hasan A.M."/>
            <person name="Jahan S."/>
            <person name="Shafiuddin M."/>
            <person name="Mahmood N."/>
            <person name="Shommy N.S."/>
        </authorList>
    </citation>
    <scope>NUCLEOTIDE SEQUENCE [LARGE SCALE GENOMIC DNA]</scope>
    <source>
        <strain evidence="17">cv. O-4</strain>
    </source>
</reference>
<dbReference type="InterPro" id="IPR041469">
    <property type="entry name" value="Subtilisin-like_FN3"/>
</dbReference>